<dbReference type="HOGENOM" id="CLU_1250068_0_0_11"/>
<dbReference type="InterPro" id="IPR051801">
    <property type="entry name" value="GH28_Enzymes"/>
</dbReference>
<dbReference type="Proteomes" id="UP000017984">
    <property type="component" value="Chromosome"/>
</dbReference>
<dbReference type="SUPFAM" id="SSF51126">
    <property type="entry name" value="Pectin lyase-like"/>
    <property type="match status" value="1"/>
</dbReference>
<evidence type="ECO:0000313" key="6">
    <source>
        <dbReference type="Proteomes" id="UP000017984"/>
    </source>
</evidence>
<sequence length="221" mass="22489">MPTCGTLSSAEGGCTPLISVSGAHAGIEGVRSGSGSQGRIGGRGDQDILGPSTTWWALASQAQKVNENQQNPRLITVRNADDCTLCDIDLLNSPNFQVAYQNANGFTVWGLRIKTPADARNTDGIDPGGATDVTIEDSWIQDGDYGIAVKGGSAVRNVTIAGNHFCGTHGISIGSETAGGVANVLVENNTVAGTDSSGVVGSNGIRIKGSTKSGGRVSDVS</sequence>
<dbReference type="SMART" id="SM00710">
    <property type="entry name" value="PbH1"/>
    <property type="match status" value="4"/>
</dbReference>
<evidence type="ECO:0000256" key="2">
    <source>
        <dbReference type="ARBA" id="ARBA00022801"/>
    </source>
</evidence>
<accession>V6KXF0</accession>
<dbReference type="OrthoDB" id="4086529at2"/>
<dbReference type="PANTHER" id="PTHR31339:SF9">
    <property type="entry name" value="PLASMIN AND FIBRONECTIN-BINDING PROTEIN A"/>
    <property type="match status" value="1"/>
</dbReference>
<evidence type="ECO:0000313" key="5">
    <source>
        <dbReference type="EMBL" id="EST36673.1"/>
    </source>
</evidence>
<keyword evidence="3 4" id="KW-0326">Glycosidase</keyword>
<dbReference type="AlphaFoldDB" id="V6KXF0"/>
<dbReference type="GO" id="GO:0004650">
    <property type="term" value="F:polygalacturonase activity"/>
    <property type="evidence" value="ECO:0007669"/>
    <property type="project" value="InterPro"/>
</dbReference>
<comment type="caution">
    <text evidence="5">The sequence shown here is derived from an EMBL/GenBank/DDBJ whole genome shotgun (WGS) entry which is preliminary data.</text>
</comment>
<organism evidence="5 6">
    <name type="scientific">Streptomyces roseochromogenus subsp. oscitans DS 12.976</name>
    <dbReference type="NCBI Taxonomy" id="1352936"/>
    <lineage>
        <taxon>Bacteria</taxon>
        <taxon>Bacillati</taxon>
        <taxon>Actinomycetota</taxon>
        <taxon>Actinomycetes</taxon>
        <taxon>Kitasatosporales</taxon>
        <taxon>Streptomycetaceae</taxon>
        <taxon>Streptomyces</taxon>
    </lineage>
</organism>
<dbReference type="EMBL" id="AWQX01000006">
    <property type="protein sequence ID" value="EST36673.1"/>
    <property type="molecule type" value="Genomic_DNA"/>
</dbReference>
<keyword evidence="6" id="KW-1185">Reference proteome</keyword>
<comment type="similarity">
    <text evidence="1 4">Belongs to the glycosyl hydrolase 28 family.</text>
</comment>
<dbReference type="InterPro" id="IPR000743">
    <property type="entry name" value="Glyco_hydro_28"/>
</dbReference>
<evidence type="ECO:0000256" key="4">
    <source>
        <dbReference type="RuleBase" id="RU361169"/>
    </source>
</evidence>
<dbReference type="RefSeq" id="WP_023544206.1">
    <property type="nucleotide sequence ID" value="NZ_CM002285.1"/>
</dbReference>
<name>V6KXF0_STRRC</name>
<dbReference type="Pfam" id="PF00295">
    <property type="entry name" value="Glyco_hydro_28"/>
    <property type="match status" value="1"/>
</dbReference>
<dbReference type="Gene3D" id="2.160.20.10">
    <property type="entry name" value="Single-stranded right-handed beta-helix, Pectin lyase-like"/>
    <property type="match status" value="1"/>
</dbReference>
<gene>
    <name evidence="5" type="ORF">M878_00840</name>
</gene>
<keyword evidence="2 4" id="KW-0378">Hydrolase</keyword>
<dbReference type="PANTHER" id="PTHR31339">
    <property type="entry name" value="PECTIN LYASE-RELATED"/>
    <property type="match status" value="1"/>
</dbReference>
<evidence type="ECO:0000256" key="3">
    <source>
        <dbReference type="ARBA" id="ARBA00023295"/>
    </source>
</evidence>
<proteinExistence type="inferred from homology"/>
<dbReference type="InterPro" id="IPR006626">
    <property type="entry name" value="PbH1"/>
</dbReference>
<dbReference type="STRING" id="1352936.M878_00840"/>
<protein>
    <recommendedName>
        <fullName evidence="7">Right handed beta helix domain-containing protein</fullName>
    </recommendedName>
</protein>
<evidence type="ECO:0008006" key="7">
    <source>
        <dbReference type="Google" id="ProtNLM"/>
    </source>
</evidence>
<dbReference type="InterPro" id="IPR011050">
    <property type="entry name" value="Pectin_lyase_fold/virulence"/>
</dbReference>
<dbReference type="PATRIC" id="fig|1352936.5.peg.199"/>
<reference evidence="5 6" key="1">
    <citation type="journal article" date="2014" name="Genome Announc.">
        <title>Draft Genome Sequence of Streptomyces roseochromogenes subsp. oscitans DS 12.976, Producer of the Aminocoumarin Antibiotic Clorobiocin.</title>
        <authorList>
            <person name="Ruckert C."/>
            <person name="Kalinowski J."/>
            <person name="Heide L."/>
            <person name="Apel A.K."/>
        </authorList>
    </citation>
    <scope>NUCLEOTIDE SEQUENCE [LARGE SCALE GENOMIC DNA]</scope>
    <source>
        <strain evidence="5 6">DS 12.976</strain>
    </source>
</reference>
<dbReference type="GO" id="GO:0005975">
    <property type="term" value="P:carbohydrate metabolic process"/>
    <property type="evidence" value="ECO:0007669"/>
    <property type="project" value="InterPro"/>
</dbReference>
<evidence type="ECO:0000256" key="1">
    <source>
        <dbReference type="ARBA" id="ARBA00008834"/>
    </source>
</evidence>
<dbReference type="InterPro" id="IPR012334">
    <property type="entry name" value="Pectin_lyas_fold"/>
</dbReference>